<dbReference type="AlphaFoldDB" id="A0A2H3IZ77"/>
<proteinExistence type="predicted"/>
<gene>
    <name evidence="2" type="ORF">WOLCODRAFT_166186</name>
</gene>
<sequence>MSERSQARPGHTDLLRATPTGPATAGSRGDAGAAQARAFWAPTSTQIAIARADWCARASPARNGGGRARRPANPIGARKISLTRWNLRRYGRRALIGCRAGAREASKALCILLGRCLVREGVPGRFPVRRWRCCRLVHRDFWRGDPTQRQGVDDSTPSALDAAAYECTEVLALRELRLQPSEYGTWLSLLHMRMPARSHEQQLPPQRKISGRKLARSTMRCASGTAARLHRGGSRFNQPPDPAGRTIAKAFEDYMQRVRAIEYHPGRVPDEVEKCPVAAIWVAGVIDLQRKADRDGTGMGKGDCTEEPGAFCGLLGGCGSASTVVCKN</sequence>
<feature type="region of interest" description="Disordered" evidence="1">
    <location>
        <begin position="1"/>
        <end position="31"/>
    </location>
</feature>
<evidence type="ECO:0000313" key="3">
    <source>
        <dbReference type="Proteomes" id="UP000218811"/>
    </source>
</evidence>
<evidence type="ECO:0000313" key="2">
    <source>
        <dbReference type="EMBL" id="PCH35300.1"/>
    </source>
</evidence>
<reference evidence="2 3" key="1">
    <citation type="journal article" date="2012" name="Science">
        <title>The Paleozoic origin of enzymatic lignin decomposition reconstructed from 31 fungal genomes.</title>
        <authorList>
            <person name="Floudas D."/>
            <person name="Binder M."/>
            <person name="Riley R."/>
            <person name="Barry K."/>
            <person name="Blanchette R.A."/>
            <person name="Henrissat B."/>
            <person name="Martinez A.T."/>
            <person name="Otillar R."/>
            <person name="Spatafora J.W."/>
            <person name="Yadav J.S."/>
            <person name="Aerts A."/>
            <person name="Benoit I."/>
            <person name="Boyd A."/>
            <person name="Carlson A."/>
            <person name="Copeland A."/>
            <person name="Coutinho P.M."/>
            <person name="de Vries R.P."/>
            <person name="Ferreira P."/>
            <person name="Findley K."/>
            <person name="Foster B."/>
            <person name="Gaskell J."/>
            <person name="Glotzer D."/>
            <person name="Gorecki P."/>
            <person name="Heitman J."/>
            <person name="Hesse C."/>
            <person name="Hori C."/>
            <person name="Igarashi K."/>
            <person name="Jurgens J.A."/>
            <person name="Kallen N."/>
            <person name="Kersten P."/>
            <person name="Kohler A."/>
            <person name="Kuees U."/>
            <person name="Kumar T.K.A."/>
            <person name="Kuo A."/>
            <person name="LaButti K."/>
            <person name="Larrondo L.F."/>
            <person name="Lindquist E."/>
            <person name="Ling A."/>
            <person name="Lombard V."/>
            <person name="Lucas S."/>
            <person name="Lundell T."/>
            <person name="Martin R."/>
            <person name="McLaughlin D.J."/>
            <person name="Morgenstern I."/>
            <person name="Morin E."/>
            <person name="Murat C."/>
            <person name="Nagy L.G."/>
            <person name="Nolan M."/>
            <person name="Ohm R.A."/>
            <person name="Patyshakuliyeva A."/>
            <person name="Rokas A."/>
            <person name="Ruiz-Duenas F.J."/>
            <person name="Sabat G."/>
            <person name="Salamov A."/>
            <person name="Samejima M."/>
            <person name="Schmutz J."/>
            <person name="Slot J.C."/>
            <person name="St John F."/>
            <person name="Stenlid J."/>
            <person name="Sun H."/>
            <person name="Sun S."/>
            <person name="Syed K."/>
            <person name="Tsang A."/>
            <person name="Wiebenga A."/>
            <person name="Young D."/>
            <person name="Pisabarro A."/>
            <person name="Eastwood D.C."/>
            <person name="Martin F."/>
            <person name="Cullen D."/>
            <person name="Grigoriev I.V."/>
            <person name="Hibbett D.S."/>
        </authorList>
    </citation>
    <scope>NUCLEOTIDE SEQUENCE [LARGE SCALE GENOMIC DNA]</scope>
    <source>
        <strain evidence="2 3">MD-104</strain>
    </source>
</reference>
<keyword evidence="3" id="KW-1185">Reference proteome</keyword>
<dbReference type="Proteomes" id="UP000218811">
    <property type="component" value="Unassembled WGS sequence"/>
</dbReference>
<organism evidence="2 3">
    <name type="scientific">Wolfiporia cocos (strain MD-104)</name>
    <name type="common">Brown rot fungus</name>
    <dbReference type="NCBI Taxonomy" id="742152"/>
    <lineage>
        <taxon>Eukaryota</taxon>
        <taxon>Fungi</taxon>
        <taxon>Dikarya</taxon>
        <taxon>Basidiomycota</taxon>
        <taxon>Agaricomycotina</taxon>
        <taxon>Agaricomycetes</taxon>
        <taxon>Polyporales</taxon>
        <taxon>Phaeolaceae</taxon>
        <taxon>Wolfiporia</taxon>
    </lineage>
</organism>
<dbReference type="EMBL" id="KB467843">
    <property type="protein sequence ID" value="PCH35300.1"/>
    <property type="molecule type" value="Genomic_DNA"/>
</dbReference>
<accession>A0A2H3IZ77</accession>
<feature type="compositionally biased region" description="Basic and acidic residues" evidence="1">
    <location>
        <begin position="1"/>
        <end position="14"/>
    </location>
</feature>
<protein>
    <submittedName>
        <fullName evidence="2">Uncharacterized protein</fullName>
    </submittedName>
</protein>
<name>A0A2H3IZ77_WOLCO</name>
<evidence type="ECO:0000256" key="1">
    <source>
        <dbReference type="SAM" id="MobiDB-lite"/>
    </source>
</evidence>